<evidence type="ECO:0000256" key="1">
    <source>
        <dbReference type="SAM" id="MobiDB-lite"/>
    </source>
</evidence>
<evidence type="ECO:0000313" key="3">
    <source>
        <dbReference type="EMBL" id="ELQ38022.1"/>
    </source>
</evidence>
<accession>A0AA97NXJ5</accession>
<evidence type="ECO:0000259" key="2">
    <source>
        <dbReference type="Pfam" id="PF20516"/>
    </source>
</evidence>
<dbReference type="Pfam" id="PF20516">
    <property type="entry name" value="PDDEXK_12"/>
    <property type="match status" value="1"/>
</dbReference>
<dbReference type="InterPro" id="IPR046797">
    <property type="entry name" value="PDDEXK_12"/>
</dbReference>
<sequence length="542" mass="60326">MKDCHMLDWLAALPPQRDIPPLPLIRKRKRTQGLQTPPPDSTSFIDAMNTPAKRTATHVDEDLDETPRAPLSHPTGGSLRSTSSRTSQSSSRASPSKRRREVESMEKLSLSTRSFSTRKPNDLPEALKSLLRDLTQASKGRRIISWSRREEIPLTEDSIEDWHFLRYDSQEAESPPFEDVCKIQRRAGKYAESSYDEAAWTAGVVFPLLELAIPDDEQLVLVPCTSARVVDRDLLPPAYARGKMVDICLAIDPTWTPKTNEPTSPSIDPSPTTISNPSTTCIATKTFGVESNIDSGGRVADALRRVQRLQPFTTINHTDYQPLSGSPIALSIEIKRPSGDSEEAQRQLAVWQYAHWNMLQLLASTKIDGRSSTLEGLSFLPGIYIVGHKWGFSATVRDKAGEVVQWIDCPLGSTESAHGIYAIVWGLRRIARYLTQVYWPWFQSNILRLAKLGKNVRTSLPPATCMSASAWIMYICSSMNFSLGVGDGEQLSSLEEPKILRLRSCRCARSTRDFNCSSRILNSCACLLASWNGLQQPAHVAS</sequence>
<reference evidence="3" key="1">
    <citation type="journal article" date="2012" name="PLoS Genet.">
        <title>Comparative analysis of the genomes of two field isolates of the rice blast fungus Magnaporthe oryzae.</title>
        <authorList>
            <person name="Xue M."/>
            <person name="Yang J."/>
            <person name="Li Z."/>
            <person name="Hu S."/>
            <person name="Yao N."/>
            <person name="Dean R.A."/>
            <person name="Zhao W."/>
            <person name="Shen M."/>
            <person name="Zhang H."/>
            <person name="Li C."/>
            <person name="Liu L."/>
            <person name="Cao L."/>
            <person name="Xu X."/>
            <person name="Xing Y."/>
            <person name="Hsiang T."/>
            <person name="Zhang Z."/>
            <person name="Xu J.R."/>
            <person name="Peng Y.L."/>
        </authorList>
    </citation>
    <scope>NUCLEOTIDE SEQUENCE</scope>
    <source>
        <strain evidence="3">Y34</strain>
    </source>
</reference>
<feature type="compositionally biased region" description="Low complexity" evidence="1">
    <location>
        <begin position="78"/>
        <end position="94"/>
    </location>
</feature>
<gene>
    <name evidence="3" type="ORF">OOU_Y34scaffold00558g1</name>
</gene>
<name>A0AA97NXJ5_PYRO3</name>
<feature type="compositionally biased region" description="Polar residues" evidence="1">
    <location>
        <begin position="109"/>
        <end position="118"/>
    </location>
</feature>
<dbReference type="Proteomes" id="UP000011086">
    <property type="component" value="Unassembled WGS sequence"/>
</dbReference>
<dbReference type="AlphaFoldDB" id="A0AA97NXJ5"/>
<dbReference type="EMBL" id="JH793934">
    <property type="protein sequence ID" value="ELQ38022.1"/>
    <property type="molecule type" value="Genomic_DNA"/>
</dbReference>
<proteinExistence type="predicted"/>
<feature type="domain" description="PD-(D/E)XK nuclease-like" evidence="2">
    <location>
        <begin position="157"/>
        <end position="439"/>
    </location>
</feature>
<organism evidence="3">
    <name type="scientific">Pyricularia oryzae (strain Y34)</name>
    <name type="common">Rice blast fungus</name>
    <name type="synonym">Magnaporthe oryzae</name>
    <dbReference type="NCBI Taxonomy" id="1143189"/>
    <lineage>
        <taxon>Eukaryota</taxon>
        <taxon>Fungi</taxon>
        <taxon>Dikarya</taxon>
        <taxon>Ascomycota</taxon>
        <taxon>Pezizomycotina</taxon>
        <taxon>Sordariomycetes</taxon>
        <taxon>Sordariomycetidae</taxon>
        <taxon>Magnaporthales</taxon>
        <taxon>Pyriculariaceae</taxon>
        <taxon>Pyricularia</taxon>
    </lineage>
</organism>
<protein>
    <recommendedName>
        <fullName evidence="2">PD-(D/E)XK nuclease-like domain-containing protein</fullName>
    </recommendedName>
</protein>
<feature type="region of interest" description="Disordered" evidence="1">
    <location>
        <begin position="14"/>
        <end position="121"/>
    </location>
</feature>